<evidence type="ECO:0000259" key="1">
    <source>
        <dbReference type="Pfam" id="PF13649"/>
    </source>
</evidence>
<dbReference type="Pfam" id="PF13649">
    <property type="entry name" value="Methyltransf_25"/>
    <property type="match status" value="1"/>
</dbReference>
<protein>
    <recommendedName>
        <fullName evidence="1">Methyltransferase domain-containing protein</fullName>
    </recommendedName>
</protein>
<sequence>MSGFSSKWLSLREPLDIAARNRAVEQSFLEQLPGGSPKILDLASGAGSTVAALKDRLPANTRWLLTDHDKGLIDVASKRWKNRLKGDLSFRQVDLAGALEDLPFGEVDAVSTSAFLDLVSESFLTRLVDCIVSARKPFLASLTYDGQADFAPPATLDRAMREALNTDQLLDKGFGPALGPGAAPCAVELFKARGYNVLQGQSDWRVDASEKDFLEEFLNGWAGLGLRKGLDCNVLEDWRRLRSDQTASGEIRVRIGHIDFAAFPRVNC</sequence>
<keyword evidence="3" id="KW-1185">Reference proteome</keyword>
<dbReference type="RefSeq" id="WP_055120312.1">
    <property type="nucleotide sequence ID" value="NZ_CXWA01000009.1"/>
</dbReference>
<dbReference type="STRING" id="311410.LA5095_05208"/>
<feature type="domain" description="Methyltransferase" evidence="1">
    <location>
        <begin position="39"/>
        <end position="134"/>
    </location>
</feature>
<evidence type="ECO:0000313" key="2">
    <source>
        <dbReference type="EMBL" id="CTQ78705.1"/>
    </source>
</evidence>
<dbReference type="InterPro" id="IPR041698">
    <property type="entry name" value="Methyltransf_25"/>
</dbReference>
<dbReference type="Proteomes" id="UP000049983">
    <property type="component" value="Unassembled WGS sequence"/>
</dbReference>
<dbReference type="SUPFAM" id="SSF53335">
    <property type="entry name" value="S-adenosyl-L-methionine-dependent methyltransferases"/>
    <property type="match status" value="1"/>
</dbReference>
<proteinExistence type="predicted"/>
<dbReference type="EMBL" id="CXWC01000015">
    <property type="protein sequence ID" value="CTQ78705.1"/>
    <property type="molecule type" value="Genomic_DNA"/>
</dbReference>
<dbReference type="OrthoDB" id="7273451at2"/>
<dbReference type="AlphaFoldDB" id="A0A0M7AU83"/>
<reference evidence="3" key="1">
    <citation type="submission" date="2015-07" db="EMBL/GenBank/DDBJ databases">
        <authorList>
            <person name="Rodrigo-Torres Lidia"/>
            <person name="Arahal R.David."/>
        </authorList>
    </citation>
    <scope>NUCLEOTIDE SEQUENCE [LARGE SCALE GENOMIC DNA]</scope>
    <source>
        <strain evidence="3">CECT 5096</strain>
    </source>
</reference>
<accession>A0A0M7AU83</accession>
<name>A0A0M7AU83_9HYPH</name>
<dbReference type="InterPro" id="IPR029063">
    <property type="entry name" value="SAM-dependent_MTases_sf"/>
</dbReference>
<dbReference type="GeneID" id="97673023"/>
<dbReference type="Gene3D" id="3.40.50.150">
    <property type="entry name" value="Vaccinia Virus protein VP39"/>
    <property type="match status" value="1"/>
</dbReference>
<organism evidence="2 3">
    <name type="scientific">Roseibium album</name>
    <dbReference type="NCBI Taxonomy" id="311410"/>
    <lineage>
        <taxon>Bacteria</taxon>
        <taxon>Pseudomonadati</taxon>
        <taxon>Pseudomonadota</taxon>
        <taxon>Alphaproteobacteria</taxon>
        <taxon>Hyphomicrobiales</taxon>
        <taxon>Stappiaceae</taxon>
        <taxon>Roseibium</taxon>
    </lineage>
</organism>
<evidence type="ECO:0000313" key="3">
    <source>
        <dbReference type="Proteomes" id="UP000049983"/>
    </source>
</evidence>
<gene>
    <name evidence="2" type="ORF">LA5096_05783</name>
</gene>